<dbReference type="InterPro" id="IPR011251">
    <property type="entry name" value="Luciferase-like_dom"/>
</dbReference>
<dbReference type="PANTHER" id="PTHR30137">
    <property type="entry name" value="LUCIFERASE-LIKE MONOOXYGENASE"/>
    <property type="match status" value="1"/>
</dbReference>
<evidence type="ECO:0000256" key="1">
    <source>
        <dbReference type="ARBA" id="ARBA00023002"/>
    </source>
</evidence>
<evidence type="ECO:0000313" key="6">
    <source>
        <dbReference type="Proteomes" id="UP001240236"/>
    </source>
</evidence>
<protein>
    <submittedName>
        <fullName evidence="5">Alkanesulfonate monooxygenase SsuD/methylene tetrahydromethanopterin reductase-like flavin-dependent oxidoreductase (Luciferase family)</fullName>
    </submittedName>
</protein>
<evidence type="ECO:0000256" key="2">
    <source>
        <dbReference type="ARBA" id="ARBA00023033"/>
    </source>
</evidence>
<sequence length="339" mass="35920">MVPPDAGSPVRRRLGLFLLGAHGPASIPVLARAAEDAGLDDVWLAEHHFTAYGTLPSATVAAGHALGATRRIEVGTAACVLPARHPVALGEEAALLHELSGGRFRLGVARGGPWVDLEVFGTGLPRRDEGFPESLDLLRSWLSGAYRVGSDRDLFRFREVTVSPRVTMPIWVAATSPGTAAEAARRGLPLLLGMHADAAEKTGMLAHWASVAAAHGHDPADADHVSVHLAPGPAPLLESLLERTRDYVRIDGSPPAHRDLDAYAARLRRIHETIEPIPGVRRTLLFVEAAGSLDAVRDTISRLRPEARPQPVARPAGEPVARSEAGPGVRSGAEAAARL</sequence>
<dbReference type="Pfam" id="PF00296">
    <property type="entry name" value="Bac_luciferase"/>
    <property type="match status" value="1"/>
</dbReference>
<dbReference type="GO" id="GO:0005829">
    <property type="term" value="C:cytosol"/>
    <property type="evidence" value="ECO:0007669"/>
    <property type="project" value="TreeGrafter"/>
</dbReference>
<dbReference type="RefSeq" id="WP_307238976.1">
    <property type="nucleotide sequence ID" value="NZ_JAUSUZ010000001.1"/>
</dbReference>
<dbReference type="Proteomes" id="UP001240236">
    <property type="component" value="Unassembled WGS sequence"/>
</dbReference>
<evidence type="ECO:0000256" key="3">
    <source>
        <dbReference type="SAM" id="MobiDB-lite"/>
    </source>
</evidence>
<evidence type="ECO:0000313" key="5">
    <source>
        <dbReference type="EMBL" id="MDQ0365987.1"/>
    </source>
</evidence>
<dbReference type="GO" id="GO:0004497">
    <property type="term" value="F:monooxygenase activity"/>
    <property type="evidence" value="ECO:0007669"/>
    <property type="project" value="UniProtKB-KW"/>
</dbReference>
<accession>A0AAE4AXA8</accession>
<comment type="caution">
    <text evidence="5">The sequence shown here is derived from an EMBL/GenBank/DDBJ whole genome shotgun (WGS) entry which is preliminary data.</text>
</comment>
<keyword evidence="6" id="KW-1185">Reference proteome</keyword>
<feature type="region of interest" description="Disordered" evidence="3">
    <location>
        <begin position="302"/>
        <end position="339"/>
    </location>
</feature>
<dbReference type="SUPFAM" id="SSF51679">
    <property type="entry name" value="Bacterial luciferase-like"/>
    <property type="match status" value="1"/>
</dbReference>
<reference evidence="5 6" key="1">
    <citation type="submission" date="2023-07" db="EMBL/GenBank/DDBJ databases">
        <title>Sequencing the genomes of 1000 actinobacteria strains.</title>
        <authorList>
            <person name="Klenk H.-P."/>
        </authorList>
    </citation>
    <scope>NUCLEOTIDE SEQUENCE [LARGE SCALE GENOMIC DNA]</scope>
    <source>
        <strain evidence="5 6">DSM 44709</strain>
    </source>
</reference>
<organism evidence="5 6">
    <name type="scientific">Catenuloplanes indicus</name>
    <dbReference type="NCBI Taxonomy" id="137267"/>
    <lineage>
        <taxon>Bacteria</taxon>
        <taxon>Bacillati</taxon>
        <taxon>Actinomycetota</taxon>
        <taxon>Actinomycetes</taxon>
        <taxon>Micromonosporales</taxon>
        <taxon>Micromonosporaceae</taxon>
        <taxon>Catenuloplanes</taxon>
    </lineage>
</organism>
<evidence type="ECO:0000259" key="4">
    <source>
        <dbReference type="Pfam" id="PF00296"/>
    </source>
</evidence>
<dbReference type="PANTHER" id="PTHR30137:SF8">
    <property type="entry name" value="BLR5498 PROTEIN"/>
    <property type="match status" value="1"/>
</dbReference>
<feature type="domain" description="Luciferase-like" evidence="4">
    <location>
        <begin position="24"/>
        <end position="275"/>
    </location>
</feature>
<keyword evidence="2 5" id="KW-0503">Monooxygenase</keyword>
<dbReference type="GO" id="GO:0016705">
    <property type="term" value="F:oxidoreductase activity, acting on paired donors, with incorporation or reduction of molecular oxygen"/>
    <property type="evidence" value="ECO:0007669"/>
    <property type="project" value="InterPro"/>
</dbReference>
<proteinExistence type="predicted"/>
<dbReference type="AlphaFoldDB" id="A0AAE4AXA8"/>
<dbReference type="EMBL" id="JAUSUZ010000001">
    <property type="protein sequence ID" value="MDQ0365987.1"/>
    <property type="molecule type" value="Genomic_DNA"/>
</dbReference>
<dbReference type="InterPro" id="IPR050766">
    <property type="entry name" value="Bact_Lucif_Oxidored"/>
</dbReference>
<name>A0AAE4AXA8_9ACTN</name>
<keyword evidence="1" id="KW-0560">Oxidoreductase</keyword>
<dbReference type="InterPro" id="IPR036661">
    <property type="entry name" value="Luciferase-like_sf"/>
</dbReference>
<gene>
    <name evidence="5" type="ORF">J2S42_002656</name>
</gene>
<dbReference type="Gene3D" id="3.20.20.30">
    <property type="entry name" value="Luciferase-like domain"/>
    <property type="match status" value="1"/>
</dbReference>